<reference evidence="3" key="2">
    <citation type="journal article" date="2023" name="Int. J. Syst. Evol. Microbiol.">
        <title>Streptomyces marispadix sp. nov., isolated from marine beach sediment of the Northern Coast of Portugal.</title>
        <authorList>
            <person name="dos Santos J.D.N."/>
            <person name="Vitorino I.R."/>
            <person name="Kallscheuer N."/>
            <person name="Srivastava A."/>
            <person name="Krautwurst S."/>
            <person name="Marz M."/>
            <person name="Jogler C."/>
            <person name="Lobo Da Cunha A."/>
            <person name="Catita J."/>
            <person name="Goncalves H."/>
            <person name="Gonzalez I."/>
            <person name="Reyes F."/>
            <person name="Lage O.M."/>
        </authorList>
    </citation>
    <scope>NUCLEOTIDE SEQUENCE</scope>
    <source>
        <strain evidence="3">M600PL45_2</strain>
    </source>
</reference>
<dbReference type="SUPFAM" id="SSF88713">
    <property type="entry name" value="Glycoside hydrolase/deacetylase"/>
    <property type="match status" value="1"/>
</dbReference>
<dbReference type="Gene3D" id="3.20.20.370">
    <property type="entry name" value="Glycoside hydrolase/deacetylase"/>
    <property type="match status" value="1"/>
</dbReference>
<evidence type="ECO:0000313" key="3">
    <source>
        <dbReference type="EMBL" id="MCH6159889.1"/>
    </source>
</evidence>
<evidence type="ECO:0000259" key="2">
    <source>
        <dbReference type="PROSITE" id="PS51677"/>
    </source>
</evidence>
<gene>
    <name evidence="3" type="ORF">MMA15_05480</name>
</gene>
<feature type="domain" description="NodB homology" evidence="2">
    <location>
        <begin position="88"/>
        <end position="312"/>
    </location>
</feature>
<dbReference type="Proteomes" id="UP001166784">
    <property type="component" value="Unassembled WGS sequence"/>
</dbReference>
<proteinExistence type="predicted"/>
<dbReference type="RefSeq" id="WP_241057869.1">
    <property type="nucleotide sequence ID" value="NZ_JAKWJU010000002.1"/>
</dbReference>
<feature type="region of interest" description="Disordered" evidence="1">
    <location>
        <begin position="324"/>
        <end position="377"/>
    </location>
</feature>
<feature type="region of interest" description="Disordered" evidence="1">
    <location>
        <begin position="1"/>
        <end position="33"/>
    </location>
</feature>
<sequence length="377" mass="40991">MSAQDSPAQPPAASPSTGTGTGSGTGTGTEYADVPSWQWPESVWRGHVEAVRAGRTLLPPRWPQGARAAVALSFDSDHETIPLRDGETSPGLLAQGEYGARKGAGRVLELLERHGAPATFFMPAVSALLHPDEARRYVGEGHEIAVHGWIHERNTLLGADDEKALIRRARETLSDVTGREATGIRTPSWDFSDSTLETILELGFRYDSSLMADDEPYEVLANGRATGLVEIPVDWIRDDAPYFTMDRFGALRPYTRPRDVLEIWKDEFDAAYREGGVFQLTLHPHVIGHRSRLVVLRELLDHIGGHRDVWFATHDQLAAAVREQLDSPEPGRSSGPENSGSALHGPDGTGAGTVGSASASTENRPRPATHAPTEQPR</sequence>
<comment type="caution">
    <text evidence="3">The sequence shown here is derived from an EMBL/GenBank/DDBJ whole genome shotgun (WGS) entry which is preliminary data.</text>
</comment>
<dbReference type="Pfam" id="PF01522">
    <property type="entry name" value="Polysacc_deac_1"/>
    <property type="match status" value="1"/>
</dbReference>
<dbReference type="PANTHER" id="PTHR47561:SF1">
    <property type="entry name" value="POLYSACCHARIDE DEACETYLASE FAMILY PROTEIN (AFU_ORTHOLOGUE AFUA_6G05030)"/>
    <property type="match status" value="1"/>
</dbReference>
<keyword evidence="4" id="KW-1185">Reference proteome</keyword>
<dbReference type="InterPro" id="IPR037950">
    <property type="entry name" value="PgdA-like"/>
</dbReference>
<evidence type="ECO:0000256" key="1">
    <source>
        <dbReference type="SAM" id="MobiDB-lite"/>
    </source>
</evidence>
<dbReference type="InterPro" id="IPR002509">
    <property type="entry name" value="NODB_dom"/>
</dbReference>
<reference evidence="3" key="1">
    <citation type="submission" date="2022-03" db="EMBL/GenBank/DDBJ databases">
        <authorList>
            <person name="Santos J.D.N."/>
            <person name="Kallscheuer N."/>
            <person name="Jogler C."/>
            <person name="Lage O.M."/>
        </authorList>
    </citation>
    <scope>NUCLEOTIDE SEQUENCE</scope>
    <source>
        <strain evidence="3">M600PL45_2</strain>
    </source>
</reference>
<accession>A0ABS9SUE2</accession>
<protein>
    <submittedName>
        <fullName evidence="3">Polysaccharide deacetylase</fullName>
    </submittedName>
</protein>
<name>A0ABS9SUE2_9ACTN</name>
<dbReference type="InterPro" id="IPR011330">
    <property type="entry name" value="Glyco_hydro/deAcase_b/a-brl"/>
</dbReference>
<dbReference type="PROSITE" id="PS51677">
    <property type="entry name" value="NODB"/>
    <property type="match status" value="1"/>
</dbReference>
<dbReference type="EMBL" id="JAKWJU010000002">
    <property type="protein sequence ID" value="MCH6159889.1"/>
    <property type="molecule type" value="Genomic_DNA"/>
</dbReference>
<dbReference type="CDD" id="cd10938">
    <property type="entry name" value="CE4_HpPgdA_like"/>
    <property type="match status" value="1"/>
</dbReference>
<evidence type="ECO:0000313" key="4">
    <source>
        <dbReference type="Proteomes" id="UP001166784"/>
    </source>
</evidence>
<dbReference type="PANTHER" id="PTHR47561">
    <property type="entry name" value="POLYSACCHARIDE DEACETYLASE FAMILY PROTEIN (AFU_ORTHOLOGUE AFUA_6G05030)"/>
    <property type="match status" value="1"/>
</dbReference>
<organism evidence="3 4">
    <name type="scientific">Streptomyces marispadix</name>
    <dbReference type="NCBI Taxonomy" id="2922868"/>
    <lineage>
        <taxon>Bacteria</taxon>
        <taxon>Bacillati</taxon>
        <taxon>Actinomycetota</taxon>
        <taxon>Actinomycetes</taxon>
        <taxon>Kitasatosporales</taxon>
        <taxon>Streptomycetaceae</taxon>
        <taxon>Streptomyces</taxon>
    </lineage>
</organism>